<dbReference type="Proteomes" id="UP000642284">
    <property type="component" value="Unassembled WGS sequence"/>
</dbReference>
<dbReference type="SMART" id="SM00530">
    <property type="entry name" value="HTH_XRE"/>
    <property type="match status" value="1"/>
</dbReference>
<dbReference type="SUPFAM" id="SSF47413">
    <property type="entry name" value="lambda repressor-like DNA-binding domains"/>
    <property type="match status" value="1"/>
</dbReference>
<accession>A0ABR7ST21</accession>
<evidence type="ECO:0000313" key="3">
    <source>
        <dbReference type="Proteomes" id="UP000642284"/>
    </source>
</evidence>
<name>A0ABR7ST21_9ACTN</name>
<gene>
    <name evidence="2" type="ORF">H9Y04_39605</name>
</gene>
<dbReference type="InterPro" id="IPR010982">
    <property type="entry name" value="Lambda_DNA-bd_dom_sf"/>
</dbReference>
<dbReference type="Pfam" id="PF13560">
    <property type="entry name" value="HTH_31"/>
    <property type="match status" value="1"/>
</dbReference>
<dbReference type="InterPro" id="IPR041413">
    <property type="entry name" value="MLTR_LBD"/>
</dbReference>
<keyword evidence="3" id="KW-1185">Reference proteome</keyword>
<dbReference type="EMBL" id="JACTVJ010000028">
    <property type="protein sequence ID" value="MBC9718650.1"/>
    <property type="molecule type" value="Genomic_DNA"/>
</dbReference>
<evidence type="ECO:0000259" key="1">
    <source>
        <dbReference type="PROSITE" id="PS50943"/>
    </source>
</evidence>
<organism evidence="2 3">
    <name type="scientific">Streptomyces polyasparticus</name>
    <dbReference type="NCBI Taxonomy" id="2767826"/>
    <lineage>
        <taxon>Bacteria</taxon>
        <taxon>Bacillati</taxon>
        <taxon>Actinomycetota</taxon>
        <taxon>Actinomycetes</taxon>
        <taxon>Kitasatosporales</taxon>
        <taxon>Streptomycetaceae</taxon>
        <taxon>Streptomyces</taxon>
    </lineage>
</organism>
<dbReference type="PROSITE" id="PS50943">
    <property type="entry name" value="HTH_CROC1"/>
    <property type="match status" value="1"/>
</dbReference>
<evidence type="ECO:0000313" key="2">
    <source>
        <dbReference type="EMBL" id="MBC9718650.1"/>
    </source>
</evidence>
<dbReference type="PANTHER" id="PTHR35010">
    <property type="entry name" value="BLL4672 PROTEIN-RELATED"/>
    <property type="match status" value="1"/>
</dbReference>
<dbReference type="PANTHER" id="PTHR35010:SF2">
    <property type="entry name" value="BLL4672 PROTEIN"/>
    <property type="match status" value="1"/>
</dbReference>
<comment type="caution">
    <text evidence="2">The sequence shown here is derived from an EMBL/GenBank/DDBJ whole genome shotgun (WGS) entry which is preliminary data.</text>
</comment>
<dbReference type="Pfam" id="PF17765">
    <property type="entry name" value="MLTR_LBD"/>
    <property type="match status" value="1"/>
</dbReference>
<proteinExistence type="predicted"/>
<dbReference type="Gene3D" id="1.10.260.40">
    <property type="entry name" value="lambda repressor-like DNA-binding domains"/>
    <property type="match status" value="1"/>
</dbReference>
<dbReference type="CDD" id="cd00093">
    <property type="entry name" value="HTH_XRE"/>
    <property type="match status" value="1"/>
</dbReference>
<reference evidence="2 3" key="1">
    <citation type="submission" date="2020-08" db="EMBL/GenBank/DDBJ databases">
        <title>Genemic of Streptomyces polyaspartic.</title>
        <authorList>
            <person name="Liu W."/>
        </authorList>
    </citation>
    <scope>NUCLEOTIDE SEQUENCE [LARGE SCALE GENOMIC DNA]</scope>
    <source>
        <strain evidence="2 3">TRM66268-LWL</strain>
    </source>
</reference>
<feature type="domain" description="HTH cro/C1-type" evidence="1">
    <location>
        <begin position="39"/>
        <end position="86"/>
    </location>
</feature>
<dbReference type="InterPro" id="IPR001387">
    <property type="entry name" value="Cro/C1-type_HTH"/>
</dbReference>
<sequence>MTSGARGDELREFLRSRRARVTPEQAGLPLHAGRRRVPGLRREEAALLAGVSADYYVRLERGTVRNPSAEVLEGVARALHLDATERAHLFRLARPARTGARRRPAPPQRVRPGLYRLLATLDTTPAMILGHRMDVLAANPMARALYTDFDALPYRERNLARFVFLAPEARELLADWERAAQGTVAALRLYAGRHPEDSRLSELVGELSVRDEDFRQWWAAHDVLEYTHGTKLYRHPLVGELALEYESLTLPDDPDQALYVYTAEPGSLSEQGLRLLAGLRGSAEGSVPGVTAGA</sequence>
<dbReference type="Gene3D" id="3.30.450.180">
    <property type="match status" value="1"/>
</dbReference>
<protein>
    <submittedName>
        <fullName evidence="2">Helix-turn-helix domain-containing protein</fullName>
    </submittedName>
</protein>
<dbReference type="RefSeq" id="WP_187819070.1">
    <property type="nucleotide sequence ID" value="NZ_JACTVJ010000028.1"/>
</dbReference>